<evidence type="ECO:0000259" key="2">
    <source>
        <dbReference type="Pfam" id="PF00078"/>
    </source>
</evidence>
<keyword evidence="3" id="KW-0548">Nucleotidyltransferase</keyword>
<organism evidence="3 4">
    <name type="scientific">Tanacetum coccineum</name>
    <dbReference type="NCBI Taxonomy" id="301880"/>
    <lineage>
        <taxon>Eukaryota</taxon>
        <taxon>Viridiplantae</taxon>
        <taxon>Streptophyta</taxon>
        <taxon>Embryophyta</taxon>
        <taxon>Tracheophyta</taxon>
        <taxon>Spermatophyta</taxon>
        <taxon>Magnoliopsida</taxon>
        <taxon>eudicotyledons</taxon>
        <taxon>Gunneridae</taxon>
        <taxon>Pentapetalae</taxon>
        <taxon>asterids</taxon>
        <taxon>campanulids</taxon>
        <taxon>Asterales</taxon>
        <taxon>Asteraceae</taxon>
        <taxon>Asteroideae</taxon>
        <taxon>Anthemideae</taxon>
        <taxon>Anthemidinae</taxon>
        <taxon>Tanacetum</taxon>
    </lineage>
</organism>
<comment type="caution">
    <text evidence="3">The sequence shown here is derived from an EMBL/GenBank/DDBJ whole genome shotgun (WGS) entry which is preliminary data.</text>
</comment>
<name>A0ABQ5F2S1_9ASTR</name>
<dbReference type="InterPro" id="IPR052343">
    <property type="entry name" value="Retrotransposon-Effector_Assoc"/>
</dbReference>
<protein>
    <submittedName>
        <fullName evidence="3">Reverse transcriptase domain, reverse transcriptase zinc-binding domain protein</fullName>
    </submittedName>
</protein>
<evidence type="ECO:0000256" key="1">
    <source>
        <dbReference type="SAM" id="MobiDB-lite"/>
    </source>
</evidence>
<reference evidence="3" key="2">
    <citation type="submission" date="2022-01" db="EMBL/GenBank/DDBJ databases">
        <authorList>
            <person name="Yamashiro T."/>
            <person name="Shiraishi A."/>
            <person name="Satake H."/>
            <person name="Nakayama K."/>
        </authorList>
    </citation>
    <scope>NUCLEOTIDE SEQUENCE</scope>
</reference>
<dbReference type="Pfam" id="PF00078">
    <property type="entry name" value="RVT_1"/>
    <property type="match status" value="1"/>
</dbReference>
<proteinExistence type="predicted"/>
<feature type="region of interest" description="Disordered" evidence="1">
    <location>
        <begin position="284"/>
        <end position="314"/>
    </location>
</feature>
<dbReference type="PANTHER" id="PTHR46890">
    <property type="entry name" value="NON-LTR RETROLELEMENT REVERSE TRANSCRIPTASE-LIKE PROTEIN-RELATED"/>
    <property type="match status" value="1"/>
</dbReference>
<reference evidence="3" key="1">
    <citation type="journal article" date="2022" name="Int. J. Mol. Sci.">
        <title>Draft Genome of Tanacetum Coccineum: Genomic Comparison of Closely Related Tanacetum-Family Plants.</title>
        <authorList>
            <person name="Yamashiro T."/>
            <person name="Shiraishi A."/>
            <person name="Nakayama K."/>
            <person name="Satake H."/>
        </authorList>
    </citation>
    <scope>NUCLEOTIDE SEQUENCE</scope>
</reference>
<keyword evidence="3" id="KW-0808">Transferase</keyword>
<evidence type="ECO:0000313" key="4">
    <source>
        <dbReference type="Proteomes" id="UP001151760"/>
    </source>
</evidence>
<dbReference type="EMBL" id="BQNB010016906">
    <property type="protein sequence ID" value="GJT57150.1"/>
    <property type="molecule type" value="Genomic_DNA"/>
</dbReference>
<dbReference type="CDD" id="cd01650">
    <property type="entry name" value="RT_nLTR_like"/>
    <property type="match status" value="1"/>
</dbReference>
<dbReference type="InterPro" id="IPR000477">
    <property type="entry name" value="RT_dom"/>
</dbReference>
<keyword evidence="4" id="KW-1185">Reference proteome</keyword>
<dbReference type="PANTHER" id="PTHR46890:SF48">
    <property type="entry name" value="RNA-DIRECTED DNA POLYMERASE"/>
    <property type="match status" value="1"/>
</dbReference>
<dbReference type="SUPFAM" id="SSF56672">
    <property type="entry name" value="DNA/RNA polymerases"/>
    <property type="match status" value="1"/>
</dbReference>
<keyword evidence="3" id="KW-0695">RNA-directed DNA polymerase</keyword>
<dbReference type="GO" id="GO:0003964">
    <property type="term" value="F:RNA-directed DNA polymerase activity"/>
    <property type="evidence" value="ECO:0007669"/>
    <property type="project" value="UniProtKB-KW"/>
</dbReference>
<gene>
    <name evidence="3" type="ORF">Tco_0992204</name>
</gene>
<accession>A0ABQ5F2S1</accession>
<evidence type="ECO:0000313" key="3">
    <source>
        <dbReference type="EMBL" id="GJT57150.1"/>
    </source>
</evidence>
<dbReference type="InterPro" id="IPR043502">
    <property type="entry name" value="DNA/RNA_pol_sf"/>
</dbReference>
<sequence>MNKLSGKGEVATKYQRVAARVLKPRSSIDQHGRNNEGVQPRVFENPIAYGGPRVSESSNTNGVDGYRRNMQSSVWWLKTIGYVRVTYLLIVHVSLYQYPEYLRRVALSLPPIFQNRGVLAERQLRVLTNNNNVPTEHDDDAPITQSVDINSTPILMPELLFGQQKLVVLRCLIEINSEAGFTESITIGIPELEGPGFIKETIRVEYEWKPPRCHTCNIFGHLGDSCPKNVVNTRVVNNSTNTNTPNDGFQQVVNKRRNNKKNAAGNRIPRGVPVAKGFQVGKQFNYQPKAPKTNSDGGSTREVTSSKVGSSLYSNEGASHKVTSIDKQNDKDVVDTGAMKISNISSPNSFTVLGASTPAQTVPDVYRWKWTSNGSLCVDKVLIIILGGMMDMLMSRSWNDVKLSTMGSFSKIIANRVKEGLGDIVSINQSAFVPGRRIFDNILLTQELMRNYHRRRGPPRCAFKVDIQKAYDTVDWKFLETILVGFGFHPKMVQWIMVCVSGASYSISVNGNVHGWFKGKRGLRQGDPLSPYLFTLVMEILTLLLQVRFSCPPLSFLIKCSQILNSPGNSDEFQ</sequence>
<feature type="domain" description="Reverse transcriptase" evidence="2">
    <location>
        <begin position="410"/>
        <end position="549"/>
    </location>
</feature>
<dbReference type="Proteomes" id="UP001151760">
    <property type="component" value="Unassembled WGS sequence"/>
</dbReference>